<organism evidence="1 2">
    <name type="scientific">Aldrovandia affinis</name>
    <dbReference type="NCBI Taxonomy" id="143900"/>
    <lineage>
        <taxon>Eukaryota</taxon>
        <taxon>Metazoa</taxon>
        <taxon>Chordata</taxon>
        <taxon>Craniata</taxon>
        <taxon>Vertebrata</taxon>
        <taxon>Euteleostomi</taxon>
        <taxon>Actinopterygii</taxon>
        <taxon>Neopterygii</taxon>
        <taxon>Teleostei</taxon>
        <taxon>Notacanthiformes</taxon>
        <taxon>Halosauridae</taxon>
        <taxon>Aldrovandia</taxon>
    </lineage>
</organism>
<keyword evidence="2" id="KW-1185">Reference proteome</keyword>
<sequence>MGPAPLQQVKLLLPAVQSSADGGCGGGGALVKEARQVSGSAGRPLVRLVSAEIRVSSGGADVMALGPGVDM</sequence>
<comment type="caution">
    <text evidence="1">The sequence shown here is derived from an EMBL/GenBank/DDBJ whole genome shotgun (WGS) entry which is preliminary data.</text>
</comment>
<evidence type="ECO:0000313" key="2">
    <source>
        <dbReference type="Proteomes" id="UP001221898"/>
    </source>
</evidence>
<dbReference type="EMBL" id="JAINUG010000305">
    <property type="protein sequence ID" value="KAJ8378954.1"/>
    <property type="molecule type" value="Genomic_DNA"/>
</dbReference>
<protein>
    <submittedName>
        <fullName evidence="1">Uncharacterized protein</fullName>
    </submittedName>
</protein>
<accession>A0AAD7RES3</accession>
<gene>
    <name evidence="1" type="ORF">AAFF_G00232480</name>
</gene>
<reference evidence="1" key="1">
    <citation type="journal article" date="2023" name="Science">
        <title>Genome structures resolve the early diversification of teleost fishes.</title>
        <authorList>
            <person name="Parey E."/>
            <person name="Louis A."/>
            <person name="Montfort J."/>
            <person name="Bouchez O."/>
            <person name="Roques C."/>
            <person name="Iampietro C."/>
            <person name="Lluch J."/>
            <person name="Castinel A."/>
            <person name="Donnadieu C."/>
            <person name="Desvignes T."/>
            <person name="Floi Bucao C."/>
            <person name="Jouanno E."/>
            <person name="Wen M."/>
            <person name="Mejri S."/>
            <person name="Dirks R."/>
            <person name="Jansen H."/>
            <person name="Henkel C."/>
            <person name="Chen W.J."/>
            <person name="Zahm M."/>
            <person name="Cabau C."/>
            <person name="Klopp C."/>
            <person name="Thompson A.W."/>
            <person name="Robinson-Rechavi M."/>
            <person name="Braasch I."/>
            <person name="Lecointre G."/>
            <person name="Bobe J."/>
            <person name="Postlethwait J.H."/>
            <person name="Berthelot C."/>
            <person name="Roest Crollius H."/>
            <person name="Guiguen Y."/>
        </authorList>
    </citation>
    <scope>NUCLEOTIDE SEQUENCE</scope>
    <source>
        <strain evidence="1">NC1722</strain>
    </source>
</reference>
<dbReference type="Proteomes" id="UP001221898">
    <property type="component" value="Unassembled WGS sequence"/>
</dbReference>
<proteinExistence type="predicted"/>
<evidence type="ECO:0000313" key="1">
    <source>
        <dbReference type="EMBL" id="KAJ8378954.1"/>
    </source>
</evidence>
<dbReference type="AlphaFoldDB" id="A0AAD7RES3"/>
<name>A0AAD7RES3_9TELE</name>